<proteinExistence type="predicted"/>
<keyword evidence="2" id="KW-1185">Reference proteome</keyword>
<evidence type="ECO:0000313" key="1">
    <source>
        <dbReference type="EMBL" id="KAK8132086.1"/>
    </source>
</evidence>
<protein>
    <submittedName>
        <fullName evidence="1">Uncharacterized protein</fullName>
    </submittedName>
</protein>
<sequence length="476" mass="53575">MFSRLRFVRQSTYPSLRYATGTFLQTQSSVGTMQSTHEMNSSKDHKMARCYQRSRRRNIARNANNPVPITVDVMAQPPRVRRTEDHQDRNKPLEHDWAVHDPIGGASHYFGSNGSFMSYIASSSQYTDVAQRPIRIHIGAQPNCRPHIGNLVTFTTAFVLASSIQKLFPSRKVEVVFTFVDSAPAVGGAREIGGIKYQVSLGRTGAADKMGQSFETFLQSISTLTKIPVQIYDQSFWRSNPHFPSVMKKIASNYGKLSPLLRDKLVIRAPCPVAGCGLTDKHGINNNYTTPGTIQFTCPIHGAHHVDLSATSDLQRLEFNTPMRNLVRVILMGMDETADWIQCTAGDYAGFYMEQLLHRPLRVLTEHEGPVPYILYAPLVQDWSGAKLSKSLYVKHGAYDYLIQMARGYMLDSDLFMAMDHGLEGLVSLVGDWVREPFRLFRPYSVDYIHCELQKRGMRNRPSISEGFGKGSNLVK</sequence>
<accession>A0AAW0RB43</accession>
<evidence type="ECO:0000313" key="2">
    <source>
        <dbReference type="Proteomes" id="UP001392437"/>
    </source>
</evidence>
<organism evidence="1 2">
    <name type="scientific">Apiospora kogelbergensis</name>
    <dbReference type="NCBI Taxonomy" id="1337665"/>
    <lineage>
        <taxon>Eukaryota</taxon>
        <taxon>Fungi</taxon>
        <taxon>Dikarya</taxon>
        <taxon>Ascomycota</taxon>
        <taxon>Pezizomycotina</taxon>
        <taxon>Sordariomycetes</taxon>
        <taxon>Xylariomycetidae</taxon>
        <taxon>Amphisphaeriales</taxon>
        <taxon>Apiosporaceae</taxon>
        <taxon>Apiospora</taxon>
    </lineage>
</organism>
<dbReference type="SUPFAM" id="SSF52374">
    <property type="entry name" value="Nucleotidylyl transferase"/>
    <property type="match status" value="1"/>
</dbReference>
<gene>
    <name evidence="1" type="ORF">PG999_000259</name>
</gene>
<dbReference type="AlphaFoldDB" id="A0AAW0RB43"/>
<dbReference type="EMBL" id="JAQQWP010000001">
    <property type="protein sequence ID" value="KAK8132086.1"/>
    <property type="molecule type" value="Genomic_DNA"/>
</dbReference>
<reference evidence="1 2" key="1">
    <citation type="submission" date="2023-01" db="EMBL/GenBank/DDBJ databases">
        <title>Analysis of 21 Apiospora genomes using comparative genomics revels a genus with tremendous synthesis potential of carbohydrate active enzymes and secondary metabolites.</title>
        <authorList>
            <person name="Sorensen T."/>
        </authorList>
    </citation>
    <scope>NUCLEOTIDE SEQUENCE [LARGE SCALE GENOMIC DNA]</scope>
    <source>
        <strain evidence="1 2">CBS 117206</strain>
    </source>
</reference>
<comment type="caution">
    <text evidence="1">The sequence shown here is derived from an EMBL/GenBank/DDBJ whole genome shotgun (WGS) entry which is preliminary data.</text>
</comment>
<name>A0AAW0RB43_9PEZI</name>
<dbReference type="Proteomes" id="UP001392437">
    <property type="component" value="Unassembled WGS sequence"/>
</dbReference>